<protein>
    <submittedName>
        <fullName evidence="2">Esterase-like activity of phytase family protein</fullName>
    </submittedName>
</protein>
<name>A0ABT3PA41_9ALTE</name>
<feature type="chain" id="PRO_5045092550" evidence="1">
    <location>
        <begin position="20"/>
        <end position="381"/>
    </location>
</feature>
<dbReference type="SUPFAM" id="SSF75011">
    <property type="entry name" value="3-carboxy-cis,cis-mucoante lactonizing enzyme"/>
    <property type="match status" value="1"/>
</dbReference>
<dbReference type="EMBL" id="JAPFRD010000012">
    <property type="protein sequence ID" value="MCW8109645.1"/>
    <property type="molecule type" value="Genomic_DNA"/>
</dbReference>
<keyword evidence="1" id="KW-0732">Signal</keyword>
<reference evidence="2" key="1">
    <citation type="submission" date="2022-11" db="EMBL/GenBank/DDBJ databases">
        <title>Alteromonas sp. nov., isolated from sea water of the Qingdao.</title>
        <authorList>
            <person name="Wang Q."/>
        </authorList>
    </citation>
    <scope>NUCLEOTIDE SEQUENCE</scope>
    <source>
        <strain evidence="2">ASW11-7</strain>
    </source>
</reference>
<dbReference type="RefSeq" id="WP_265618484.1">
    <property type="nucleotide sequence ID" value="NZ_JAPFRD010000012.1"/>
</dbReference>
<keyword evidence="3" id="KW-1185">Reference proteome</keyword>
<sequence>MNLRVWGMALLFLSCQSCAEPQDTDAKDHTVTDIPPSVQVNGRWLMEADGTIMRDPQPSGLVSWNGKLVTISDGSALPEQRRRLHIIDPMAAQLTAKGAVFNTGYHVRRGCFANYLMDEPDYEALIVDPTDANVFYTVTEDATRTGALSPKCQQRYEKTGSTDYPTLLVRLERQDDGQIELTHARPIQFPAKLEVGDFPNDGIEGMAISPEKQLYLALEKDKAGNPRIFTMKMDKDFWSSKDFAVVKDANLPVPTFVSGNHPINGLEFYIDPVSKRRFLLAVARNDDELWIINIDKQLTTKKIPLYFTAPNDGVSDNCNKNDVMDNASIEGLAVLGNQLWMINDPWKKNYLKNIKCPAMEAHYKANAPLLFSIPLNPGWFK</sequence>
<accession>A0ABT3PA41</accession>
<comment type="caution">
    <text evidence="2">The sequence shown here is derived from an EMBL/GenBank/DDBJ whole genome shotgun (WGS) entry which is preliminary data.</text>
</comment>
<evidence type="ECO:0000313" key="2">
    <source>
        <dbReference type="EMBL" id="MCW8109645.1"/>
    </source>
</evidence>
<evidence type="ECO:0000256" key="1">
    <source>
        <dbReference type="SAM" id="SignalP"/>
    </source>
</evidence>
<evidence type="ECO:0000313" key="3">
    <source>
        <dbReference type="Proteomes" id="UP001142810"/>
    </source>
</evidence>
<proteinExistence type="predicted"/>
<feature type="signal peptide" evidence="1">
    <location>
        <begin position="1"/>
        <end position="19"/>
    </location>
</feature>
<organism evidence="2 3">
    <name type="scientific">Alteromonas aquimaris</name>
    <dbReference type="NCBI Taxonomy" id="2998417"/>
    <lineage>
        <taxon>Bacteria</taxon>
        <taxon>Pseudomonadati</taxon>
        <taxon>Pseudomonadota</taxon>
        <taxon>Gammaproteobacteria</taxon>
        <taxon>Alteromonadales</taxon>
        <taxon>Alteromonadaceae</taxon>
        <taxon>Alteromonas/Salinimonas group</taxon>
        <taxon>Alteromonas</taxon>
    </lineage>
</organism>
<gene>
    <name evidence="2" type="ORF">OPS25_14135</name>
</gene>
<dbReference type="Proteomes" id="UP001142810">
    <property type="component" value="Unassembled WGS sequence"/>
</dbReference>
<dbReference type="PROSITE" id="PS51257">
    <property type="entry name" value="PROKAR_LIPOPROTEIN"/>
    <property type="match status" value="1"/>
</dbReference>